<comment type="caution">
    <text evidence="4">The sequence shown here is derived from an EMBL/GenBank/DDBJ whole genome shotgun (WGS) entry which is preliminary data.</text>
</comment>
<dbReference type="Proteomes" id="UP000035996">
    <property type="component" value="Unassembled WGS sequence"/>
</dbReference>
<evidence type="ECO:0000313" key="4">
    <source>
        <dbReference type="EMBL" id="KMM38927.1"/>
    </source>
</evidence>
<keyword evidence="5" id="KW-1185">Reference proteome</keyword>
<protein>
    <submittedName>
        <fullName evidence="4">Acetyltransferase</fullName>
    </submittedName>
</protein>
<dbReference type="InterPro" id="IPR016181">
    <property type="entry name" value="Acyl_CoA_acyltransferase"/>
</dbReference>
<dbReference type="AlphaFoldDB" id="A0A0J6FX30"/>
<keyword evidence="1" id="KW-0808">Transferase</keyword>
<dbReference type="EMBL" id="LELK01000001">
    <property type="protein sequence ID" value="KMM38927.1"/>
    <property type="molecule type" value="Genomic_DNA"/>
</dbReference>
<dbReference type="STRING" id="157733.AB986_06655"/>
<dbReference type="PANTHER" id="PTHR43877">
    <property type="entry name" value="AMINOALKYLPHOSPHONATE N-ACETYLTRANSFERASE-RELATED-RELATED"/>
    <property type="match status" value="1"/>
</dbReference>
<accession>A0A0J6FX30</accession>
<dbReference type="PANTHER" id="PTHR43877:SF2">
    <property type="entry name" value="AMINOALKYLPHOSPHONATE N-ACETYLTRANSFERASE-RELATED"/>
    <property type="match status" value="1"/>
</dbReference>
<reference evidence="4" key="1">
    <citation type="submission" date="2015-06" db="EMBL/GenBank/DDBJ databases">
        <authorList>
            <person name="Liu B."/>
            <person name="Wang J."/>
            <person name="Zhu Y."/>
            <person name="Liu G."/>
            <person name="Chen Q."/>
            <person name="Zheng C."/>
            <person name="Che J."/>
            <person name="Ge C."/>
            <person name="Shi H."/>
            <person name="Pan Z."/>
            <person name="Liu X."/>
        </authorList>
    </citation>
    <scope>NUCLEOTIDE SEQUENCE [LARGE SCALE GENOMIC DNA]</scope>
    <source>
        <strain evidence="4">DSM 16346</strain>
    </source>
</reference>
<dbReference type="PROSITE" id="PS51186">
    <property type="entry name" value="GNAT"/>
    <property type="match status" value="1"/>
</dbReference>
<dbReference type="InterPro" id="IPR000182">
    <property type="entry name" value="GNAT_dom"/>
</dbReference>
<name>A0A0J6FX30_9BACL</name>
<sequence>MNVYQLSSQTSEEMIANVSKLLMKQITRSEHDGSYDKLVKGIKLALDEQSASRIVVAETDDEVFGVAFFNIGVSLTSGGPYLWLNELYVDPDTRNRGIGRKLLLHVIYWAENEGIKGIELETGINNAVTKHLYNSLGFHDIVSKRYGFTFSS</sequence>
<dbReference type="Pfam" id="PF00583">
    <property type="entry name" value="Acetyltransf_1"/>
    <property type="match status" value="1"/>
</dbReference>
<dbReference type="RefSeq" id="WP_048310094.1">
    <property type="nucleotide sequence ID" value="NZ_CP119526.1"/>
</dbReference>
<gene>
    <name evidence="4" type="ORF">AB986_06655</name>
</gene>
<dbReference type="InterPro" id="IPR050832">
    <property type="entry name" value="Bact_Acetyltransf"/>
</dbReference>
<evidence type="ECO:0000313" key="5">
    <source>
        <dbReference type="Proteomes" id="UP000035996"/>
    </source>
</evidence>
<dbReference type="GO" id="GO:0016747">
    <property type="term" value="F:acyltransferase activity, transferring groups other than amino-acyl groups"/>
    <property type="evidence" value="ECO:0007669"/>
    <property type="project" value="InterPro"/>
</dbReference>
<proteinExistence type="predicted"/>
<dbReference type="CDD" id="cd04301">
    <property type="entry name" value="NAT_SF"/>
    <property type="match status" value="1"/>
</dbReference>
<feature type="domain" description="N-acetyltransferase" evidence="3">
    <location>
        <begin position="13"/>
        <end position="152"/>
    </location>
</feature>
<evidence type="ECO:0000259" key="3">
    <source>
        <dbReference type="PROSITE" id="PS51186"/>
    </source>
</evidence>
<evidence type="ECO:0000256" key="1">
    <source>
        <dbReference type="ARBA" id="ARBA00022679"/>
    </source>
</evidence>
<dbReference type="SUPFAM" id="SSF55729">
    <property type="entry name" value="Acyl-CoA N-acyltransferases (Nat)"/>
    <property type="match status" value="1"/>
</dbReference>
<organism evidence="4 5">
    <name type="scientific">Guptibacillus hwajinpoensis</name>
    <dbReference type="NCBI Taxonomy" id="208199"/>
    <lineage>
        <taxon>Bacteria</taxon>
        <taxon>Bacillati</taxon>
        <taxon>Bacillota</taxon>
        <taxon>Bacilli</taxon>
        <taxon>Bacillales</taxon>
        <taxon>Guptibacillaceae</taxon>
        <taxon>Guptibacillus</taxon>
    </lineage>
</organism>
<dbReference type="OrthoDB" id="2900974at2"/>
<evidence type="ECO:0000256" key="2">
    <source>
        <dbReference type="ARBA" id="ARBA00023315"/>
    </source>
</evidence>
<keyword evidence="2" id="KW-0012">Acyltransferase</keyword>
<dbReference type="Gene3D" id="3.40.630.30">
    <property type="match status" value="1"/>
</dbReference>